<evidence type="ECO:0008006" key="3">
    <source>
        <dbReference type="Google" id="ProtNLM"/>
    </source>
</evidence>
<sequence length="150" mass="16766">MTMNSLPDGWAENVQALKYRSTNEQNIEFVNLIDQAEGSCDLDVCSFLMSLFVNGDDDGVLESVSSVLASAKPTDYIEALMAELPRLVDENVVEWAEVMVGQAIDEHLDLIKSIVIKQSEKVKSALMLIISDSDFKDFYPDSEELEKVLR</sequence>
<dbReference type="Proteomes" id="UP000318126">
    <property type="component" value="Unassembled WGS sequence"/>
</dbReference>
<dbReference type="EMBL" id="VKGK01000061">
    <property type="protein sequence ID" value="TRY10320.1"/>
    <property type="molecule type" value="Genomic_DNA"/>
</dbReference>
<comment type="caution">
    <text evidence="1">The sequence shown here is derived from an EMBL/GenBank/DDBJ whole genome shotgun (WGS) entry which is preliminary data.</text>
</comment>
<accession>A0A553JD33</accession>
<evidence type="ECO:0000313" key="1">
    <source>
        <dbReference type="EMBL" id="TRY10320.1"/>
    </source>
</evidence>
<reference evidence="2" key="1">
    <citation type="submission" date="2019-07" db="EMBL/GenBank/DDBJ databases">
        <title>Shewanella sp. YLB-08 draft genomic sequence.</title>
        <authorList>
            <person name="Yu L."/>
        </authorList>
    </citation>
    <scope>NUCLEOTIDE SEQUENCE [LARGE SCALE GENOMIC DNA]</scope>
    <source>
        <strain evidence="2">JCM 20706</strain>
    </source>
</reference>
<dbReference type="RefSeq" id="WP_144042936.1">
    <property type="nucleotide sequence ID" value="NZ_BMPL01000069.1"/>
</dbReference>
<keyword evidence="2" id="KW-1185">Reference proteome</keyword>
<dbReference type="AlphaFoldDB" id="A0A553JD33"/>
<organism evidence="1 2">
    <name type="scientific">Shewanella hanedai</name>
    <name type="common">Alteromonas hanedai</name>
    <dbReference type="NCBI Taxonomy" id="25"/>
    <lineage>
        <taxon>Bacteria</taxon>
        <taxon>Pseudomonadati</taxon>
        <taxon>Pseudomonadota</taxon>
        <taxon>Gammaproteobacteria</taxon>
        <taxon>Alteromonadales</taxon>
        <taxon>Shewanellaceae</taxon>
        <taxon>Shewanella</taxon>
    </lineage>
</organism>
<gene>
    <name evidence="1" type="ORF">FN961_25400</name>
</gene>
<dbReference type="OrthoDB" id="9908000at2"/>
<evidence type="ECO:0000313" key="2">
    <source>
        <dbReference type="Proteomes" id="UP000318126"/>
    </source>
</evidence>
<protein>
    <recommendedName>
        <fullName evidence="3">Immunity protein 30 domain-containing protein</fullName>
    </recommendedName>
</protein>
<name>A0A553JD33_SHEHA</name>
<proteinExistence type="predicted"/>